<keyword evidence="4" id="KW-0804">Transcription</keyword>
<dbReference type="GO" id="GO:0000976">
    <property type="term" value="F:transcription cis-regulatory region binding"/>
    <property type="evidence" value="ECO:0007669"/>
    <property type="project" value="TreeGrafter"/>
</dbReference>
<evidence type="ECO:0000256" key="2">
    <source>
        <dbReference type="ARBA" id="ARBA00023015"/>
    </source>
</evidence>
<dbReference type="Gene3D" id="3.40.190.290">
    <property type="match status" value="1"/>
</dbReference>
<dbReference type="PROSITE" id="PS50931">
    <property type="entry name" value="HTH_LYSR"/>
    <property type="match status" value="1"/>
</dbReference>
<evidence type="ECO:0000256" key="4">
    <source>
        <dbReference type="ARBA" id="ARBA00023163"/>
    </source>
</evidence>
<dbReference type="PATRIC" id="fig|679936.5.peg.1487"/>
<evidence type="ECO:0000313" key="6">
    <source>
        <dbReference type="EMBL" id="AEW04919.1"/>
    </source>
</evidence>
<evidence type="ECO:0000256" key="1">
    <source>
        <dbReference type="ARBA" id="ARBA00009437"/>
    </source>
</evidence>
<dbReference type="SUPFAM" id="SSF46785">
    <property type="entry name" value="Winged helix' DNA-binding domain"/>
    <property type="match status" value="1"/>
</dbReference>
<dbReference type="Pfam" id="PF00126">
    <property type="entry name" value="HTH_1"/>
    <property type="match status" value="1"/>
</dbReference>
<dbReference type="PRINTS" id="PR00039">
    <property type="entry name" value="HTHLYSR"/>
</dbReference>
<dbReference type="Pfam" id="PF03466">
    <property type="entry name" value="LysR_substrate"/>
    <property type="match status" value="1"/>
</dbReference>
<reference evidence="6 7" key="2">
    <citation type="journal article" date="2012" name="Stand. Genomic Sci.">
        <title>Complete genome sequence of the moderately thermophilic mineral-sulfide-oxidizing firmicute Sulfobacillus acidophilus type strain (NAL(T)).</title>
        <authorList>
            <person name="Anderson I."/>
            <person name="Chertkov O."/>
            <person name="Chen A."/>
            <person name="Saunders E."/>
            <person name="Lapidus A."/>
            <person name="Nolan M."/>
            <person name="Lucas S."/>
            <person name="Hammon N."/>
            <person name="Deshpande S."/>
            <person name="Cheng J.F."/>
            <person name="Han C."/>
            <person name="Tapia R."/>
            <person name="Goodwin L.A."/>
            <person name="Pitluck S."/>
            <person name="Liolios K."/>
            <person name="Pagani I."/>
            <person name="Ivanova N."/>
            <person name="Mikhailova N."/>
            <person name="Pati A."/>
            <person name="Palaniappan K."/>
            <person name="Land M."/>
            <person name="Pan C."/>
            <person name="Rohde M."/>
            <person name="Pukall R."/>
            <person name="Goker M."/>
            <person name="Detter J.C."/>
            <person name="Woyke T."/>
            <person name="Bristow J."/>
            <person name="Eisen J.A."/>
            <person name="Markowitz V."/>
            <person name="Hugenholtz P."/>
            <person name="Kyrpides N.C."/>
            <person name="Klenk H.P."/>
            <person name="Mavromatis K."/>
        </authorList>
    </citation>
    <scope>NUCLEOTIDE SEQUENCE [LARGE SCALE GENOMIC DNA]</scope>
    <source>
        <strain evidence="7">ATCC 700253 / DSM 10332 / NAL</strain>
    </source>
</reference>
<dbReference type="Proteomes" id="UP000005439">
    <property type="component" value="Chromosome"/>
</dbReference>
<gene>
    <name evidence="6" type="ordered locus">Sulac_1422</name>
</gene>
<evidence type="ECO:0000313" key="7">
    <source>
        <dbReference type="Proteomes" id="UP000005439"/>
    </source>
</evidence>
<dbReference type="AlphaFoldDB" id="G8TX11"/>
<organism evidence="6 7">
    <name type="scientific">Sulfobacillus acidophilus (strain ATCC 700253 / DSM 10332 / NAL)</name>
    <dbReference type="NCBI Taxonomy" id="679936"/>
    <lineage>
        <taxon>Bacteria</taxon>
        <taxon>Bacillati</taxon>
        <taxon>Bacillota</taxon>
        <taxon>Clostridia</taxon>
        <taxon>Eubacteriales</taxon>
        <taxon>Clostridiales Family XVII. Incertae Sedis</taxon>
        <taxon>Sulfobacillus</taxon>
    </lineage>
</organism>
<keyword evidence="7" id="KW-1185">Reference proteome</keyword>
<protein>
    <submittedName>
        <fullName evidence="6">Transcriptional regulator, LysR family</fullName>
    </submittedName>
</protein>
<dbReference type="InterPro" id="IPR005119">
    <property type="entry name" value="LysR_subst-bd"/>
</dbReference>
<reference evidence="7" key="1">
    <citation type="submission" date="2011-12" db="EMBL/GenBank/DDBJ databases">
        <title>The complete genome of chromosome of Sulfobacillus acidophilus DSM 10332.</title>
        <authorList>
            <person name="Lucas S."/>
            <person name="Han J."/>
            <person name="Lapidus A."/>
            <person name="Bruce D."/>
            <person name="Goodwin L."/>
            <person name="Pitluck S."/>
            <person name="Peters L."/>
            <person name="Kyrpides N."/>
            <person name="Mavromatis K."/>
            <person name="Ivanova N."/>
            <person name="Mikhailova N."/>
            <person name="Chertkov O."/>
            <person name="Saunders E."/>
            <person name="Detter J.C."/>
            <person name="Tapia R."/>
            <person name="Han C."/>
            <person name="Land M."/>
            <person name="Hauser L."/>
            <person name="Markowitz V."/>
            <person name="Cheng J.-F."/>
            <person name="Hugenholtz P."/>
            <person name="Woyke T."/>
            <person name="Wu D."/>
            <person name="Pukall R."/>
            <person name="Gehrich-Schroeter G."/>
            <person name="Schneider S."/>
            <person name="Klenk H.-P."/>
            <person name="Eisen J.A."/>
        </authorList>
    </citation>
    <scope>NUCLEOTIDE SEQUENCE [LARGE SCALE GENOMIC DNA]</scope>
    <source>
        <strain evidence="7">ATCC 700253 / DSM 10332 / NAL</strain>
    </source>
</reference>
<dbReference type="Gene3D" id="1.10.10.10">
    <property type="entry name" value="Winged helix-like DNA-binding domain superfamily/Winged helix DNA-binding domain"/>
    <property type="match status" value="1"/>
</dbReference>
<name>G8TX11_SULAD</name>
<evidence type="ECO:0000256" key="3">
    <source>
        <dbReference type="ARBA" id="ARBA00023125"/>
    </source>
</evidence>
<feature type="domain" description="HTH lysR-type" evidence="5">
    <location>
        <begin position="1"/>
        <end position="58"/>
    </location>
</feature>
<keyword evidence="2" id="KW-0805">Transcription regulation</keyword>
<dbReference type="KEGG" id="sap:Sulac_1422"/>
<dbReference type="SUPFAM" id="SSF53850">
    <property type="entry name" value="Periplasmic binding protein-like II"/>
    <property type="match status" value="1"/>
</dbReference>
<comment type="similarity">
    <text evidence="1">Belongs to the LysR transcriptional regulatory family.</text>
</comment>
<dbReference type="GO" id="GO:0003700">
    <property type="term" value="F:DNA-binding transcription factor activity"/>
    <property type="evidence" value="ECO:0007669"/>
    <property type="project" value="InterPro"/>
</dbReference>
<keyword evidence="3" id="KW-0238">DNA-binding</keyword>
<dbReference type="STRING" id="679936.Sulac_1422"/>
<dbReference type="PANTHER" id="PTHR30126:SF40">
    <property type="entry name" value="HTH-TYPE TRANSCRIPTIONAL REGULATOR GLTR"/>
    <property type="match status" value="1"/>
</dbReference>
<dbReference type="EMBL" id="CP003179">
    <property type="protein sequence ID" value="AEW04919.1"/>
    <property type="molecule type" value="Genomic_DNA"/>
</dbReference>
<dbReference type="CDD" id="cd05466">
    <property type="entry name" value="PBP2_LTTR_substrate"/>
    <property type="match status" value="1"/>
</dbReference>
<dbReference type="InterPro" id="IPR036390">
    <property type="entry name" value="WH_DNA-bd_sf"/>
</dbReference>
<sequence length="314" mass="34250">MTLEDLKLFMAVARQRSVTAAARQVAMSQPNASRRLKALEEEIGRPLLQRDTLPLTLTPTGVLFLEFAESVTRQYHELRRLMDSDRSLIGTVRIASSTSPAVSLVPNLLADFQLQYPGVRFVLSEMSSQAVEAQLLAGDAHVGFMGIKPAHVGLRAVPVAADEILLLAPDKKPYRDLPSPVAWDDVTTFPFIGRKSGSGTWHVALERIRQAGHSTRLRIVLEVDSAAAVIDAVASGLGVGFVSQSLLEARPTPHTISRSLLGVDLRRPFYLVTQPTRLEHHLAAQSFVGAVRRKALTDQYDSAPDDEQGAPPDP</sequence>
<dbReference type="HOGENOM" id="CLU_039613_6_1_9"/>
<dbReference type="PANTHER" id="PTHR30126">
    <property type="entry name" value="HTH-TYPE TRANSCRIPTIONAL REGULATOR"/>
    <property type="match status" value="1"/>
</dbReference>
<accession>G8TX11</accession>
<dbReference type="InterPro" id="IPR000847">
    <property type="entry name" value="LysR_HTH_N"/>
</dbReference>
<evidence type="ECO:0000259" key="5">
    <source>
        <dbReference type="PROSITE" id="PS50931"/>
    </source>
</evidence>
<dbReference type="FunFam" id="1.10.10.10:FF:000001">
    <property type="entry name" value="LysR family transcriptional regulator"/>
    <property type="match status" value="1"/>
</dbReference>
<dbReference type="InterPro" id="IPR036388">
    <property type="entry name" value="WH-like_DNA-bd_sf"/>
</dbReference>
<proteinExistence type="inferred from homology"/>